<dbReference type="Pfam" id="PF07291">
    <property type="entry name" value="MauE"/>
    <property type="match status" value="1"/>
</dbReference>
<feature type="domain" description="Methylamine utilisation protein MauE" evidence="6">
    <location>
        <begin position="6"/>
        <end position="139"/>
    </location>
</feature>
<dbReference type="UniPathway" id="UPA00895"/>
<dbReference type="AlphaFoldDB" id="A0A5R8YWT2"/>
<sequence>MIHAVMVYAVLTVRLVLAGVFLVSVLTKLRTRRAFGEFTTAVRRLGGLPTPLVAPAAVVVVAVEAGTVVLLAAPGLDGDATAGLVLAGALLLGFAVILARALRRGAAGPCRCFGGSDEPIGLRDVARNGVLVACAAAGVVMTSAGAGASAGTGAAVSPAAAALCLLGASVAVGAVVLLDDLLDLLR</sequence>
<comment type="caution">
    <text evidence="7">The sequence shown here is derived from an EMBL/GenBank/DDBJ whole genome shotgun (WGS) entry which is preliminary data.</text>
</comment>
<keyword evidence="2 5" id="KW-0812">Transmembrane</keyword>
<protein>
    <submittedName>
        <fullName evidence="7">Methylamine utilization protein MauE</fullName>
    </submittedName>
</protein>
<evidence type="ECO:0000256" key="5">
    <source>
        <dbReference type="SAM" id="Phobius"/>
    </source>
</evidence>
<reference evidence="7" key="1">
    <citation type="submission" date="2019-05" db="EMBL/GenBank/DDBJ databases">
        <title>Isolation, diversity and antifungal activity of Actinobacteria from wheat.</title>
        <authorList>
            <person name="Yu B."/>
        </authorList>
    </citation>
    <scope>NUCLEOTIDE SEQUENCE [LARGE SCALE GENOMIC DNA]</scope>
    <source>
        <strain evidence="7">NEAU-HEGS1-5</strain>
    </source>
</reference>
<dbReference type="InterPro" id="IPR009908">
    <property type="entry name" value="Methylamine_util_MauE"/>
</dbReference>
<keyword evidence="8" id="KW-1185">Reference proteome</keyword>
<keyword evidence="3 5" id="KW-1133">Transmembrane helix</keyword>
<accession>A0A5R8YWT2</accession>
<evidence type="ECO:0000259" key="6">
    <source>
        <dbReference type="Pfam" id="PF07291"/>
    </source>
</evidence>
<evidence type="ECO:0000256" key="4">
    <source>
        <dbReference type="ARBA" id="ARBA00023136"/>
    </source>
</evidence>
<feature type="transmembrane region" description="Helical" evidence="5">
    <location>
        <begin position="6"/>
        <end position="26"/>
    </location>
</feature>
<name>A0A5R8YWT2_9ACTN</name>
<dbReference type="EMBL" id="VANP01000007">
    <property type="protein sequence ID" value="TLP57930.1"/>
    <property type="molecule type" value="Genomic_DNA"/>
</dbReference>
<feature type="transmembrane region" description="Helical" evidence="5">
    <location>
        <begin position="80"/>
        <end position="99"/>
    </location>
</feature>
<dbReference type="GO" id="GO:0016020">
    <property type="term" value="C:membrane"/>
    <property type="evidence" value="ECO:0007669"/>
    <property type="project" value="UniProtKB-SubCell"/>
</dbReference>
<dbReference type="OrthoDB" id="3544416at2"/>
<comment type="subcellular location">
    <subcellularLocation>
        <location evidence="1">Membrane</location>
        <topology evidence="1">Multi-pass membrane protein</topology>
    </subcellularLocation>
</comment>
<feature type="transmembrane region" description="Helical" evidence="5">
    <location>
        <begin position="52"/>
        <end position="74"/>
    </location>
</feature>
<dbReference type="Proteomes" id="UP000309033">
    <property type="component" value="Unassembled WGS sequence"/>
</dbReference>
<feature type="transmembrane region" description="Helical" evidence="5">
    <location>
        <begin position="130"/>
        <end position="150"/>
    </location>
</feature>
<proteinExistence type="predicted"/>
<dbReference type="GO" id="GO:0030416">
    <property type="term" value="P:methylamine metabolic process"/>
    <property type="evidence" value="ECO:0007669"/>
    <property type="project" value="InterPro"/>
</dbReference>
<keyword evidence="4 5" id="KW-0472">Membrane</keyword>
<evidence type="ECO:0000256" key="1">
    <source>
        <dbReference type="ARBA" id="ARBA00004141"/>
    </source>
</evidence>
<evidence type="ECO:0000256" key="2">
    <source>
        <dbReference type="ARBA" id="ARBA00022692"/>
    </source>
</evidence>
<organism evidence="7 8">
    <name type="scientific">Microbispora triticiradicis</name>
    <dbReference type="NCBI Taxonomy" id="2200763"/>
    <lineage>
        <taxon>Bacteria</taxon>
        <taxon>Bacillati</taxon>
        <taxon>Actinomycetota</taxon>
        <taxon>Actinomycetes</taxon>
        <taxon>Streptosporangiales</taxon>
        <taxon>Streptosporangiaceae</taxon>
        <taxon>Microbispora</taxon>
    </lineage>
</organism>
<evidence type="ECO:0000313" key="8">
    <source>
        <dbReference type="Proteomes" id="UP000309033"/>
    </source>
</evidence>
<feature type="transmembrane region" description="Helical" evidence="5">
    <location>
        <begin position="156"/>
        <end position="178"/>
    </location>
</feature>
<evidence type="ECO:0000256" key="3">
    <source>
        <dbReference type="ARBA" id="ARBA00022989"/>
    </source>
</evidence>
<gene>
    <name evidence="7" type="ORF">FED44_20480</name>
</gene>
<evidence type="ECO:0000313" key="7">
    <source>
        <dbReference type="EMBL" id="TLP57930.1"/>
    </source>
</evidence>